<dbReference type="RefSeq" id="WP_319691448.1">
    <property type="nucleotide sequence ID" value="NZ_JARAWN010000058.1"/>
</dbReference>
<feature type="region of interest" description="Disordered" evidence="1">
    <location>
        <begin position="1"/>
        <end position="52"/>
    </location>
</feature>
<feature type="compositionally biased region" description="Polar residues" evidence="1">
    <location>
        <begin position="27"/>
        <end position="37"/>
    </location>
</feature>
<reference evidence="2" key="1">
    <citation type="journal article" date="2023" name="Microb. Genom.">
        <title>Mesoterricola silvestris gen. nov., sp. nov., Mesoterricola sediminis sp. nov., Geothrix oryzae sp. nov., Geothrix edaphica sp. nov., Geothrix rubra sp. nov., and Geothrix limicola sp. nov., six novel members of Acidobacteriota isolated from soils.</title>
        <authorList>
            <person name="Weisberg A.J."/>
            <person name="Pearce E."/>
            <person name="Kramer C.G."/>
            <person name="Chang J.H."/>
            <person name="Clarke C.R."/>
        </authorList>
    </citation>
    <scope>NUCLEOTIDE SEQUENCE</scope>
    <source>
        <strain evidence="2">ND06-05F</strain>
    </source>
</reference>
<dbReference type="EMBL" id="JARAWN010000058">
    <property type="protein sequence ID" value="MDX3130659.1"/>
    <property type="molecule type" value="Genomic_DNA"/>
</dbReference>
<protein>
    <submittedName>
        <fullName evidence="2">Uncharacterized protein</fullName>
    </submittedName>
</protein>
<dbReference type="AlphaFoldDB" id="A0AAJ2PNY5"/>
<accession>A0AAJ2PNY5</accession>
<name>A0AAJ2PNY5_9ACTN</name>
<gene>
    <name evidence="2" type="ORF">PV367_12855</name>
</gene>
<sequence length="101" mass="10493">MREHDAVVDAVETSPTQHERAVKSGSGDISVSTNTVINGRGGLGPGPERGGDAGGELAEVAILLLTGLRVGRQVAQEPAESLVLRVWTYSWAAPGACEVTR</sequence>
<evidence type="ECO:0000313" key="2">
    <source>
        <dbReference type="EMBL" id="MDX3130659.1"/>
    </source>
</evidence>
<evidence type="ECO:0000313" key="3">
    <source>
        <dbReference type="Proteomes" id="UP001273589"/>
    </source>
</evidence>
<comment type="caution">
    <text evidence="2">The sequence shown here is derived from an EMBL/GenBank/DDBJ whole genome shotgun (WGS) entry which is preliminary data.</text>
</comment>
<dbReference type="Proteomes" id="UP001273589">
    <property type="component" value="Unassembled WGS sequence"/>
</dbReference>
<organism evidence="2 3">
    <name type="scientific">Streptomyces europaeiscabiei</name>
    <dbReference type="NCBI Taxonomy" id="146819"/>
    <lineage>
        <taxon>Bacteria</taxon>
        <taxon>Bacillati</taxon>
        <taxon>Actinomycetota</taxon>
        <taxon>Actinomycetes</taxon>
        <taxon>Kitasatosporales</taxon>
        <taxon>Streptomycetaceae</taxon>
        <taxon>Streptomyces</taxon>
    </lineage>
</organism>
<evidence type="ECO:0000256" key="1">
    <source>
        <dbReference type="SAM" id="MobiDB-lite"/>
    </source>
</evidence>
<proteinExistence type="predicted"/>
<feature type="compositionally biased region" description="Gly residues" evidence="1">
    <location>
        <begin position="39"/>
        <end position="52"/>
    </location>
</feature>